<dbReference type="Gene3D" id="3.30.1460.30">
    <property type="entry name" value="YgaC/TfoX-N like chaperone"/>
    <property type="match status" value="1"/>
</dbReference>
<name>A0A2M8WKR7_9RHOB</name>
<keyword evidence="3" id="KW-1185">Reference proteome</keyword>
<reference evidence="2 3" key="1">
    <citation type="submission" date="2017-11" db="EMBL/GenBank/DDBJ databases">
        <title>Genomic Encyclopedia of Archaeal and Bacterial Type Strains, Phase II (KMG-II): From Individual Species to Whole Genera.</title>
        <authorList>
            <person name="Goeker M."/>
        </authorList>
    </citation>
    <scope>NUCLEOTIDE SEQUENCE [LARGE SCALE GENOMIC DNA]</scope>
    <source>
        <strain evidence="2 3">DSM 29128</strain>
    </source>
</reference>
<sequence>MALADADIAFATDLFSDLGHVTTRKMFGGMCLYLDGAVFALMSSDGQLYLKAKGDAVTQLADDGAIQFHNMPYWSIPDAALDDPQEACTLARQTIASLT</sequence>
<dbReference type="Proteomes" id="UP000228531">
    <property type="component" value="Unassembled WGS sequence"/>
</dbReference>
<evidence type="ECO:0000259" key="1">
    <source>
        <dbReference type="Pfam" id="PF04993"/>
    </source>
</evidence>
<dbReference type="Pfam" id="PF04993">
    <property type="entry name" value="TfoX_N"/>
    <property type="match status" value="1"/>
</dbReference>
<evidence type="ECO:0000313" key="3">
    <source>
        <dbReference type="Proteomes" id="UP000228531"/>
    </source>
</evidence>
<dbReference type="InterPro" id="IPR007076">
    <property type="entry name" value="TfoX_N"/>
</dbReference>
<feature type="domain" description="TfoX N-terminal" evidence="1">
    <location>
        <begin position="13"/>
        <end position="96"/>
    </location>
</feature>
<protein>
    <submittedName>
        <fullName evidence="2">DNA transformation protein</fullName>
    </submittedName>
</protein>
<dbReference type="SUPFAM" id="SSF159894">
    <property type="entry name" value="YgaC/TfoX-N like"/>
    <property type="match status" value="1"/>
</dbReference>
<evidence type="ECO:0000313" key="2">
    <source>
        <dbReference type="EMBL" id="PJI91515.1"/>
    </source>
</evidence>
<accession>A0A2M8WKR7</accession>
<comment type="caution">
    <text evidence="2">The sequence shown here is derived from an EMBL/GenBank/DDBJ whole genome shotgun (WGS) entry which is preliminary data.</text>
</comment>
<dbReference type="RefSeq" id="WP_100366432.1">
    <property type="nucleotide sequence ID" value="NZ_PGTY01000001.1"/>
</dbReference>
<dbReference type="AlphaFoldDB" id="A0A2M8WKR7"/>
<dbReference type="OrthoDB" id="1524907at2"/>
<proteinExistence type="predicted"/>
<organism evidence="2 3">
    <name type="scientific">Yoonia maricola</name>
    <dbReference type="NCBI Taxonomy" id="420999"/>
    <lineage>
        <taxon>Bacteria</taxon>
        <taxon>Pseudomonadati</taxon>
        <taxon>Pseudomonadota</taxon>
        <taxon>Alphaproteobacteria</taxon>
        <taxon>Rhodobacterales</taxon>
        <taxon>Paracoccaceae</taxon>
        <taxon>Yoonia</taxon>
    </lineage>
</organism>
<dbReference type="EMBL" id="PGTY01000001">
    <property type="protein sequence ID" value="PJI91515.1"/>
    <property type="molecule type" value="Genomic_DNA"/>
</dbReference>
<gene>
    <name evidence="2" type="ORF">BC777_0343</name>
</gene>